<keyword evidence="16 24" id="KW-0443">Lipid metabolism</keyword>
<feature type="binding site" evidence="21">
    <location>
        <begin position="42"/>
        <end position="46"/>
    </location>
    <ligand>
        <name>substrate</name>
    </ligand>
</feature>
<gene>
    <name evidence="25" type="ORF">BJP41_01010</name>
    <name evidence="26" type="ORF">BJP43_01080</name>
</gene>
<keyword evidence="15 24" id="KW-1133">Transmembrane helix</keyword>
<keyword evidence="14 23" id="KW-0460">Magnesium</keyword>
<feature type="binding site" evidence="22">
    <location>
        <position position="88"/>
    </location>
    <ligand>
        <name>ATP</name>
        <dbReference type="ChEBI" id="CHEBI:30616"/>
    </ligand>
</feature>
<dbReference type="PANTHER" id="PTHR34299:SF1">
    <property type="entry name" value="DIACYLGLYCEROL KINASE"/>
    <property type="match status" value="1"/>
</dbReference>
<feature type="binding site" evidence="23">
    <location>
        <position position="88"/>
    </location>
    <ligand>
        <name>a divalent metal cation</name>
        <dbReference type="ChEBI" id="CHEBI:60240"/>
    </ligand>
</feature>
<evidence type="ECO:0000256" key="20">
    <source>
        <dbReference type="PIRSR" id="PIRSR600829-1"/>
    </source>
</evidence>
<reference evidence="27 28" key="1">
    <citation type="submission" date="2016-10" db="EMBL/GenBank/DDBJ databases">
        <authorList>
            <person name="Chevignon G."/>
        </authorList>
    </citation>
    <scope>NUCLEOTIDE SEQUENCE [LARGE SCALE GENOMIC DNA]</scope>
    <source>
        <strain evidence="28">A2C</strain>
        <strain evidence="27">ZA17</strain>
    </source>
</reference>
<evidence type="ECO:0000256" key="12">
    <source>
        <dbReference type="ARBA" id="ARBA00022777"/>
    </source>
</evidence>
<comment type="cofactor">
    <cofactor evidence="23">
        <name>Mg(2+)</name>
        <dbReference type="ChEBI" id="CHEBI:18420"/>
    </cofactor>
    <text evidence="23">Mn(2+), Zn(2+), Cd(2+) and Co(2+) support activity to lesser extents.</text>
</comment>
<dbReference type="CDD" id="cd14264">
    <property type="entry name" value="DAGK_IM"/>
    <property type="match status" value="1"/>
</dbReference>
<dbReference type="Proteomes" id="UP000229055">
    <property type="component" value="Chromosome"/>
</dbReference>
<dbReference type="GO" id="GO:0005886">
    <property type="term" value="C:plasma membrane"/>
    <property type="evidence" value="ECO:0007669"/>
    <property type="project" value="UniProtKB-SubCell"/>
</dbReference>
<keyword evidence="9 24" id="KW-0812">Transmembrane</keyword>
<dbReference type="PANTHER" id="PTHR34299">
    <property type="entry name" value="DIACYLGLYCEROL KINASE"/>
    <property type="match status" value="1"/>
</dbReference>
<dbReference type="Gene3D" id="1.10.287.3610">
    <property type="match status" value="1"/>
</dbReference>
<keyword evidence="19 24" id="KW-1208">Phospholipid metabolism</keyword>
<dbReference type="Proteomes" id="UP000230008">
    <property type="component" value="Chromosome"/>
</dbReference>
<feature type="active site" description="Proton acceptor" evidence="20">
    <location>
        <position position="81"/>
    </location>
</feature>
<proteinExistence type="inferred from homology"/>
<dbReference type="EMBL" id="CP017606">
    <property type="protein sequence ID" value="ATW29158.1"/>
    <property type="molecule type" value="Genomic_DNA"/>
</dbReference>
<keyword evidence="5" id="KW-1003">Cell membrane</keyword>
<dbReference type="InterPro" id="IPR033718">
    <property type="entry name" value="DAGK_prok"/>
</dbReference>
<feature type="binding site" evidence="22">
    <location>
        <begin position="106"/>
        <end position="107"/>
    </location>
    <ligand>
        <name>ATP</name>
        <dbReference type="ChEBI" id="CHEBI:30616"/>
    </ligand>
</feature>
<protein>
    <recommendedName>
        <fullName evidence="4 24">Diacylglycerol kinase</fullName>
        <ecNumber evidence="3 24">2.7.1.107</ecNumber>
    </recommendedName>
</protein>
<feature type="binding site" evidence="23">
    <location>
        <position position="40"/>
    </location>
    <ligand>
        <name>a divalent metal cation</name>
        <dbReference type="ChEBI" id="CHEBI:60240"/>
    </ligand>
</feature>
<keyword evidence="17 24" id="KW-0472">Membrane</keyword>
<keyword evidence="6" id="KW-0444">Lipid biosynthesis</keyword>
<dbReference type="GO" id="GO:0005524">
    <property type="term" value="F:ATP binding"/>
    <property type="evidence" value="ECO:0007669"/>
    <property type="project" value="UniProtKB-KW"/>
</dbReference>
<evidence type="ECO:0000313" key="26">
    <source>
        <dbReference type="EMBL" id="ATW34592.1"/>
    </source>
</evidence>
<feature type="transmembrane region" description="Helical" evidence="24">
    <location>
        <begin position="68"/>
        <end position="87"/>
    </location>
</feature>
<comment type="catalytic activity">
    <reaction evidence="24">
        <text>a 1,2-diacyl-sn-glycerol + ATP = a 1,2-diacyl-sn-glycero-3-phosphate + ADP + H(+)</text>
        <dbReference type="Rhea" id="RHEA:10272"/>
        <dbReference type="ChEBI" id="CHEBI:15378"/>
        <dbReference type="ChEBI" id="CHEBI:17815"/>
        <dbReference type="ChEBI" id="CHEBI:30616"/>
        <dbReference type="ChEBI" id="CHEBI:58608"/>
        <dbReference type="ChEBI" id="CHEBI:456216"/>
        <dbReference type="EC" id="2.7.1.107"/>
    </reaction>
</comment>
<dbReference type="EMBL" id="CP017613">
    <property type="protein sequence ID" value="ATW34592.1"/>
    <property type="molecule type" value="Genomic_DNA"/>
</dbReference>
<reference evidence="27 28" key="2">
    <citation type="submission" date="2017-11" db="EMBL/GenBank/DDBJ databases">
        <title>PacBio sequencing of new strain of the secondary endosymbiont Candidatus Hamiltonella defensa.</title>
        <authorList>
            <person name="Strand M.R."/>
            <person name="Oliver K."/>
        </authorList>
    </citation>
    <scope>NUCLEOTIDE SEQUENCE [LARGE SCALE GENOMIC DNA]</scope>
    <source>
        <strain evidence="28">A2C</strain>
        <strain evidence="27">ZA17</strain>
    </source>
</reference>
<dbReference type="GO" id="GO:0004143">
    <property type="term" value="F:ATP-dependent diacylglycerol kinase activity"/>
    <property type="evidence" value="ECO:0007669"/>
    <property type="project" value="UniProtKB-EC"/>
</dbReference>
<evidence type="ECO:0000313" key="25">
    <source>
        <dbReference type="EMBL" id="ATW29158.1"/>
    </source>
</evidence>
<feature type="binding site" evidence="21">
    <location>
        <position position="81"/>
    </location>
    <ligand>
        <name>substrate</name>
    </ligand>
</feature>
<evidence type="ECO:0000256" key="17">
    <source>
        <dbReference type="ARBA" id="ARBA00023136"/>
    </source>
</evidence>
<evidence type="ECO:0000256" key="13">
    <source>
        <dbReference type="ARBA" id="ARBA00022840"/>
    </source>
</evidence>
<evidence type="ECO:0000256" key="19">
    <source>
        <dbReference type="ARBA" id="ARBA00023264"/>
    </source>
</evidence>
<evidence type="ECO:0000256" key="9">
    <source>
        <dbReference type="ARBA" id="ARBA00022692"/>
    </source>
</evidence>
<dbReference type="EC" id="2.7.1.107" evidence="3 24"/>
<keyword evidence="11 22" id="KW-0547">Nucleotide-binding</keyword>
<keyword evidence="12 24" id="KW-0418">Kinase</keyword>
<evidence type="ECO:0000256" key="2">
    <source>
        <dbReference type="ARBA" id="ARBA00005967"/>
    </source>
</evidence>
<evidence type="ECO:0000256" key="14">
    <source>
        <dbReference type="ARBA" id="ARBA00022842"/>
    </source>
</evidence>
<evidence type="ECO:0000256" key="5">
    <source>
        <dbReference type="ARBA" id="ARBA00022475"/>
    </source>
</evidence>
<evidence type="ECO:0000313" key="27">
    <source>
        <dbReference type="Proteomes" id="UP000229055"/>
    </source>
</evidence>
<keyword evidence="8 24" id="KW-0808">Transferase</keyword>
<name>A0A2D3T5P6_9ENTR</name>
<evidence type="ECO:0000256" key="10">
    <source>
        <dbReference type="ARBA" id="ARBA00022723"/>
    </source>
</evidence>
<evidence type="ECO:0000256" key="8">
    <source>
        <dbReference type="ARBA" id="ARBA00022679"/>
    </source>
</evidence>
<dbReference type="GO" id="GO:0006654">
    <property type="term" value="P:phosphatidic acid biosynthetic process"/>
    <property type="evidence" value="ECO:0007669"/>
    <property type="project" value="InterPro"/>
</dbReference>
<evidence type="ECO:0000256" key="6">
    <source>
        <dbReference type="ARBA" id="ARBA00022516"/>
    </source>
</evidence>
<feature type="transmembrane region" description="Helical" evidence="24">
    <location>
        <begin position="108"/>
        <end position="127"/>
    </location>
</feature>
<comment type="subcellular location">
    <subcellularLocation>
        <location evidence="1 24">Cell inner membrane</location>
        <topology evidence="1 24">Multi-pass membrane protein</topology>
    </subcellularLocation>
</comment>
<keyword evidence="18" id="KW-0594">Phospholipid biosynthesis</keyword>
<organism evidence="25 28">
    <name type="scientific">Candidatus Williamhamiltonella defendens</name>
    <dbReference type="NCBI Taxonomy" id="138072"/>
    <lineage>
        <taxon>Bacteria</taxon>
        <taxon>Pseudomonadati</taxon>
        <taxon>Pseudomonadota</taxon>
        <taxon>Gammaproteobacteria</taxon>
        <taxon>Enterobacterales</taxon>
        <taxon>Enterobacteriaceae</taxon>
        <taxon>aphid secondary symbionts</taxon>
        <taxon>Candidatus Williamhamiltonella</taxon>
    </lineage>
</organism>
<evidence type="ECO:0000256" key="15">
    <source>
        <dbReference type="ARBA" id="ARBA00022989"/>
    </source>
</evidence>
<keyword evidence="13 22" id="KW-0067">ATP-binding</keyword>
<evidence type="ECO:0000256" key="7">
    <source>
        <dbReference type="ARBA" id="ARBA00022519"/>
    </source>
</evidence>
<evidence type="ECO:0000313" key="28">
    <source>
        <dbReference type="Proteomes" id="UP000230008"/>
    </source>
</evidence>
<evidence type="ECO:0000256" key="22">
    <source>
        <dbReference type="PIRSR" id="PIRSR600829-3"/>
    </source>
</evidence>
<comment type="similarity">
    <text evidence="2 24">Belongs to the bacterial diacylglycerol kinase family.</text>
</comment>
<accession>A0A2D3T5P6</accession>
<dbReference type="GO" id="GO:0046872">
    <property type="term" value="F:metal ion binding"/>
    <property type="evidence" value="ECO:0007669"/>
    <property type="project" value="UniProtKB-KW"/>
</dbReference>
<evidence type="ECO:0000256" key="18">
    <source>
        <dbReference type="ARBA" id="ARBA00023209"/>
    </source>
</evidence>
<dbReference type="AlphaFoldDB" id="A0A2D3T5P6"/>
<reference evidence="25" key="3">
    <citation type="journal article" date="2018" name="Genome Biol. Evol.">
        <title>Culture-Facilitated Comparative Genomics of the Facultative Symbiont Hamiltonella defensa.</title>
        <authorList>
            <person name="Chevignon G."/>
            <person name="Boyd B.M."/>
            <person name="Brandt J.W."/>
            <person name="Oliver K.M."/>
            <person name="Strand M.R."/>
        </authorList>
    </citation>
    <scope>NUCLEOTIDE SEQUENCE</scope>
    <source>
        <strain evidence="25">A2C</strain>
        <strain evidence="26">ZA17</strain>
    </source>
</reference>
<sequence>MVFKIKSILEKTLKKIFSIKKLFKSTQFALNGLKIVYKNEVAFRQECFILFFSILITFFINVSKVEKILMIGSIVFILIIEIINTAIEKVVNRIGTEKNILSGEAKDISASAVFVSILLAFFIWFIILF</sequence>
<evidence type="ECO:0000256" key="24">
    <source>
        <dbReference type="RuleBase" id="RU363065"/>
    </source>
</evidence>
<dbReference type="InterPro" id="IPR036945">
    <property type="entry name" value="DAGK_sf"/>
</dbReference>
<feature type="binding site" evidence="22">
    <location>
        <position position="40"/>
    </location>
    <ligand>
        <name>ATP</name>
        <dbReference type="ChEBI" id="CHEBI:30616"/>
    </ligand>
</feature>
<keyword evidence="7 24" id="KW-0997">Cell inner membrane</keyword>
<dbReference type="InterPro" id="IPR000829">
    <property type="entry name" value="DAGK"/>
</dbReference>
<evidence type="ECO:0000256" key="3">
    <source>
        <dbReference type="ARBA" id="ARBA00012133"/>
    </source>
</evidence>
<comment type="function">
    <text evidence="24">Catalyzes the ATP-dependent phosphorylation of sn-l,2-diacylglycerol (DAG) to phosphatidic acid. Involved in the recycling of diacylglycerol produced as a by-product during membrane-derived oligosaccharide (MDO) biosynthesis.</text>
</comment>
<evidence type="ECO:0000256" key="16">
    <source>
        <dbReference type="ARBA" id="ARBA00023098"/>
    </source>
</evidence>
<evidence type="ECO:0000256" key="23">
    <source>
        <dbReference type="PIRSR" id="PIRSR600829-4"/>
    </source>
</evidence>
<evidence type="ECO:0000256" key="4">
    <source>
        <dbReference type="ARBA" id="ARBA00017575"/>
    </source>
</evidence>
<evidence type="ECO:0000256" key="21">
    <source>
        <dbReference type="PIRSR" id="PIRSR600829-2"/>
    </source>
</evidence>
<feature type="transmembrane region" description="Helical" evidence="24">
    <location>
        <begin position="41"/>
        <end position="62"/>
    </location>
</feature>
<dbReference type="Pfam" id="PF01219">
    <property type="entry name" value="DAGK_prokar"/>
    <property type="match status" value="1"/>
</dbReference>
<keyword evidence="10 23" id="KW-0479">Metal-binding</keyword>
<evidence type="ECO:0000256" key="1">
    <source>
        <dbReference type="ARBA" id="ARBA00004429"/>
    </source>
</evidence>
<evidence type="ECO:0000256" key="11">
    <source>
        <dbReference type="ARBA" id="ARBA00022741"/>
    </source>
</evidence>